<reference evidence="2" key="1">
    <citation type="submission" date="2021-02" db="EMBL/GenBank/DDBJ databases">
        <authorList>
            <person name="Nowell W R."/>
        </authorList>
    </citation>
    <scope>NUCLEOTIDE SEQUENCE</scope>
</reference>
<comment type="caution">
    <text evidence="2">The sequence shown here is derived from an EMBL/GenBank/DDBJ whole genome shotgun (WGS) entry which is preliminary data.</text>
</comment>
<dbReference type="Proteomes" id="UP000681720">
    <property type="component" value="Unassembled WGS sequence"/>
</dbReference>
<sequence length="46" mass="5291">MLSDDELEIRNNQTPTGRLDELLKLVYSKEHKKRAYCTVPLSLGKS</sequence>
<proteinExistence type="predicted"/>
<dbReference type="EMBL" id="CAJOBJ010105004">
    <property type="protein sequence ID" value="CAF4604950.1"/>
    <property type="molecule type" value="Genomic_DNA"/>
</dbReference>
<evidence type="ECO:0000313" key="1">
    <source>
        <dbReference type="EMBL" id="CAF4604950.1"/>
    </source>
</evidence>
<dbReference type="AlphaFoldDB" id="A0A8S2ZD79"/>
<gene>
    <name evidence="2" type="ORF">BYL167_LOCUS40939</name>
    <name evidence="1" type="ORF">GIL414_LOCUS39092</name>
</gene>
<dbReference type="Proteomes" id="UP000681967">
    <property type="component" value="Unassembled WGS sequence"/>
</dbReference>
<organism evidence="2 3">
    <name type="scientific">Rotaria magnacalcarata</name>
    <dbReference type="NCBI Taxonomy" id="392030"/>
    <lineage>
        <taxon>Eukaryota</taxon>
        <taxon>Metazoa</taxon>
        <taxon>Spiralia</taxon>
        <taxon>Gnathifera</taxon>
        <taxon>Rotifera</taxon>
        <taxon>Eurotatoria</taxon>
        <taxon>Bdelloidea</taxon>
        <taxon>Philodinida</taxon>
        <taxon>Philodinidae</taxon>
        <taxon>Rotaria</taxon>
    </lineage>
</organism>
<accession>A0A8S2ZD79</accession>
<feature type="non-terminal residue" evidence="2">
    <location>
        <position position="46"/>
    </location>
</feature>
<protein>
    <submittedName>
        <fullName evidence="2">Uncharacterized protein</fullName>
    </submittedName>
</protein>
<evidence type="ECO:0000313" key="2">
    <source>
        <dbReference type="EMBL" id="CAF4620461.1"/>
    </source>
</evidence>
<name>A0A8S2ZD79_9BILA</name>
<dbReference type="EMBL" id="CAJOBH010102511">
    <property type="protein sequence ID" value="CAF4620461.1"/>
    <property type="molecule type" value="Genomic_DNA"/>
</dbReference>
<evidence type="ECO:0000313" key="3">
    <source>
        <dbReference type="Proteomes" id="UP000681967"/>
    </source>
</evidence>